<accession>A0A8D8B1J3</accession>
<dbReference type="EMBL" id="HBUE01057609">
    <property type="protein sequence ID" value="CAG6467147.1"/>
    <property type="molecule type" value="Transcribed_RNA"/>
</dbReference>
<protein>
    <submittedName>
        <fullName evidence="2">(northern house mosquito) hypothetical protein</fullName>
    </submittedName>
</protein>
<feature type="compositionally biased region" description="Low complexity" evidence="1">
    <location>
        <begin position="76"/>
        <end position="89"/>
    </location>
</feature>
<feature type="compositionally biased region" description="Low complexity" evidence="1">
    <location>
        <begin position="104"/>
        <end position="114"/>
    </location>
</feature>
<feature type="region of interest" description="Disordered" evidence="1">
    <location>
        <begin position="48"/>
        <end position="129"/>
    </location>
</feature>
<dbReference type="AlphaFoldDB" id="A0A8D8B1J3"/>
<evidence type="ECO:0000256" key="1">
    <source>
        <dbReference type="SAM" id="MobiDB-lite"/>
    </source>
</evidence>
<evidence type="ECO:0000313" key="2">
    <source>
        <dbReference type="EMBL" id="CAG6467147.1"/>
    </source>
</evidence>
<dbReference type="EMBL" id="HBUE01057607">
    <property type="protein sequence ID" value="CAG6467145.1"/>
    <property type="molecule type" value="Transcribed_RNA"/>
</dbReference>
<organism evidence="2">
    <name type="scientific">Culex pipiens</name>
    <name type="common">House mosquito</name>
    <dbReference type="NCBI Taxonomy" id="7175"/>
    <lineage>
        <taxon>Eukaryota</taxon>
        <taxon>Metazoa</taxon>
        <taxon>Ecdysozoa</taxon>
        <taxon>Arthropoda</taxon>
        <taxon>Hexapoda</taxon>
        <taxon>Insecta</taxon>
        <taxon>Pterygota</taxon>
        <taxon>Neoptera</taxon>
        <taxon>Endopterygota</taxon>
        <taxon>Diptera</taxon>
        <taxon>Nematocera</taxon>
        <taxon>Culicoidea</taxon>
        <taxon>Culicidae</taxon>
        <taxon>Culicinae</taxon>
        <taxon>Culicini</taxon>
        <taxon>Culex</taxon>
        <taxon>Culex</taxon>
    </lineage>
</organism>
<proteinExistence type="predicted"/>
<sequence length="129" mass="14390">MVALFQLYLRTVKNVKRKSQTNLICSIKEKHHQKTLFLLKRNRYQSVTKKKAISTPFKTSTDKHPRPSRSPPPRRTPAAAAAGPACPWRSPGPSACTCAPYRKSSAPASWRGSPPASPWPRSRSRQTAP</sequence>
<name>A0A8D8B1J3_CULPI</name>
<reference evidence="2" key="1">
    <citation type="submission" date="2021-05" db="EMBL/GenBank/DDBJ databases">
        <authorList>
            <person name="Alioto T."/>
            <person name="Alioto T."/>
            <person name="Gomez Garrido J."/>
        </authorList>
    </citation>
    <scope>NUCLEOTIDE SEQUENCE</scope>
</reference>